<dbReference type="GO" id="GO:0009094">
    <property type="term" value="P:L-phenylalanine biosynthetic process"/>
    <property type="evidence" value="ECO:0007669"/>
    <property type="project" value="UniProtKB-UniPathway"/>
</dbReference>
<feature type="domain" description="Prephenate dehydratase" evidence="21">
    <location>
        <begin position="91"/>
        <end position="267"/>
    </location>
</feature>
<dbReference type="EMBL" id="MN577567">
    <property type="protein sequence ID" value="QGT50107.1"/>
    <property type="molecule type" value="Genomic_DNA"/>
</dbReference>
<dbReference type="UniPathway" id="UPA00120">
    <property type="reaction ID" value="UER00203"/>
</dbReference>
<dbReference type="InterPro" id="IPR036979">
    <property type="entry name" value="CM_dom_sf"/>
</dbReference>
<evidence type="ECO:0000256" key="1">
    <source>
        <dbReference type="ARBA" id="ARBA00000824"/>
    </source>
</evidence>
<name>A0A650EK28_9HELI</name>
<comment type="catalytic activity">
    <reaction evidence="18">
        <text>prephenate + H(+) = 3-phenylpyruvate + CO2 + H2O</text>
        <dbReference type="Rhea" id="RHEA:21648"/>
        <dbReference type="ChEBI" id="CHEBI:15377"/>
        <dbReference type="ChEBI" id="CHEBI:15378"/>
        <dbReference type="ChEBI" id="CHEBI:16526"/>
        <dbReference type="ChEBI" id="CHEBI:18005"/>
        <dbReference type="ChEBI" id="CHEBI:29934"/>
        <dbReference type="EC" id="4.2.1.51"/>
    </reaction>
</comment>
<dbReference type="PANTHER" id="PTHR21022">
    <property type="entry name" value="PREPHENATE DEHYDRATASE P PROTEIN"/>
    <property type="match status" value="1"/>
</dbReference>
<keyword evidence="9" id="KW-0963">Cytoplasm</keyword>
<dbReference type="GO" id="GO:0005737">
    <property type="term" value="C:cytoplasm"/>
    <property type="evidence" value="ECO:0007669"/>
    <property type="project" value="UniProtKB-SubCell"/>
</dbReference>
<dbReference type="GO" id="GO:0004664">
    <property type="term" value="F:prephenate dehydratase activity"/>
    <property type="evidence" value="ECO:0007669"/>
    <property type="project" value="UniProtKB-EC"/>
</dbReference>
<dbReference type="InterPro" id="IPR018528">
    <property type="entry name" value="Preph_deHydtase_CS"/>
</dbReference>
<accession>A0A650EK28</accession>
<keyword evidence="12" id="KW-0584">Phenylalanine biosynthesis</keyword>
<evidence type="ECO:0000259" key="21">
    <source>
        <dbReference type="PROSITE" id="PS51171"/>
    </source>
</evidence>
<evidence type="ECO:0000256" key="9">
    <source>
        <dbReference type="ARBA" id="ARBA00022490"/>
    </source>
</evidence>
<evidence type="ECO:0000256" key="16">
    <source>
        <dbReference type="ARBA" id="ARBA00031175"/>
    </source>
</evidence>
<keyword evidence="11" id="KW-0057">Aromatic amino acid biosynthesis</keyword>
<dbReference type="NCBIfam" id="NF008865">
    <property type="entry name" value="PRK11898.1"/>
    <property type="match status" value="1"/>
</dbReference>
<evidence type="ECO:0000256" key="15">
    <source>
        <dbReference type="ARBA" id="ARBA00023268"/>
    </source>
</evidence>
<comment type="function">
    <text evidence="2">Catalyzes the Claisen rearrangement of chorismate to prephenate and the decarboxylation/dehydration of prephenate to phenylpyruvate.</text>
</comment>
<evidence type="ECO:0000256" key="17">
    <source>
        <dbReference type="ARBA" id="ARBA00031520"/>
    </source>
</evidence>
<dbReference type="InterPro" id="IPR045865">
    <property type="entry name" value="ACT-like_dom_sf"/>
</dbReference>
<sequence length="363" mass="41148">MDSDKALLLLRQSIDKIDDEIFEKLQKRMELVAQVGLHKSKNGSAIYRPEREREIIERLSSKKSPYLGSKAIEAIYQEIFAISRNLELPEKVAFLGPLGSYTHQAAEERFGAMSEYIPLKTITAVFEALEHKRAKYGVIPIENNSNGMVGETIDLLATSEQKIIAEIILPIHHSFLSTCEHTSEIKTIFSKDIAFGQCQKFLHAHNFYYIEQIPTDSTAKAAQLAKNTPNSAAICSKVAAKLYDIPVMFENIEDSQNNKTRFVIVSDFANAASGKDKTSLFVNIKNMDQVGGLFMLLKDFKDQNINLTKIDSRPIRANNDFRMGFFIDCEGHYLDESLQKLFAKRGDEIKWLGSYMRTDNIEE</sequence>
<dbReference type="UniPathway" id="UPA00121">
    <property type="reaction ID" value="UER00345"/>
</dbReference>
<evidence type="ECO:0000256" key="7">
    <source>
        <dbReference type="ARBA" id="ARBA00013147"/>
    </source>
</evidence>
<dbReference type="Gene3D" id="3.30.70.260">
    <property type="match status" value="1"/>
</dbReference>
<evidence type="ECO:0000256" key="4">
    <source>
        <dbReference type="ARBA" id="ARBA00004741"/>
    </source>
</evidence>
<dbReference type="GO" id="GO:0046417">
    <property type="term" value="P:chorismate metabolic process"/>
    <property type="evidence" value="ECO:0007669"/>
    <property type="project" value="InterPro"/>
</dbReference>
<keyword evidence="10" id="KW-0028">Amino-acid biosynthesis</keyword>
<evidence type="ECO:0000256" key="3">
    <source>
        <dbReference type="ARBA" id="ARBA00004496"/>
    </source>
</evidence>
<dbReference type="EC" id="4.2.1.51" evidence="7"/>
<organism evidence="22">
    <name type="scientific">uncultured Helicobacter sp</name>
    <dbReference type="NCBI Taxonomy" id="175537"/>
    <lineage>
        <taxon>Bacteria</taxon>
        <taxon>Pseudomonadati</taxon>
        <taxon>Campylobacterota</taxon>
        <taxon>Epsilonproteobacteria</taxon>
        <taxon>Campylobacterales</taxon>
        <taxon>Helicobacteraceae</taxon>
        <taxon>Helicobacter</taxon>
        <taxon>environmental samples</taxon>
    </lineage>
</organism>
<dbReference type="InterPro" id="IPR008242">
    <property type="entry name" value="Chor_mutase/pphenate_deHydtase"/>
</dbReference>
<keyword evidence="15" id="KW-0511">Multifunctional enzyme</keyword>
<dbReference type="Gene3D" id="3.40.190.10">
    <property type="entry name" value="Periplasmic binding protein-like II"/>
    <property type="match status" value="2"/>
</dbReference>
<dbReference type="InterPro" id="IPR002701">
    <property type="entry name" value="CM_II_prokaryot"/>
</dbReference>
<dbReference type="PANTHER" id="PTHR21022:SF19">
    <property type="entry name" value="PREPHENATE DEHYDRATASE-RELATED"/>
    <property type="match status" value="1"/>
</dbReference>
<comment type="pathway">
    <text evidence="4">Amino-acid biosynthesis; L-phenylalanine biosynthesis; phenylpyruvate from prephenate: step 1/1.</text>
</comment>
<dbReference type="SUPFAM" id="SSF55021">
    <property type="entry name" value="ACT-like"/>
    <property type="match status" value="1"/>
</dbReference>
<dbReference type="PIRSF" id="PIRSF001500">
    <property type="entry name" value="Chor_mut_pdt_Ppr"/>
    <property type="match status" value="1"/>
</dbReference>
<evidence type="ECO:0000256" key="14">
    <source>
        <dbReference type="ARBA" id="ARBA00023239"/>
    </source>
</evidence>
<dbReference type="InterPro" id="IPR001086">
    <property type="entry name" value="Preph_deHydtase"/>
</dbReference>
<dbReference type="CDD" id="cd04905">
    <property type="entry name" value="ACT_CM-PDT"/>
    <property type="match status" value="1"/>
</dbReference>
<evidence type="ECO:0000256" key="19">
    <source>
        <dbReference type="PIRSR" id="PIRSR001500-2"/>
    </source>
</evidence>
<feature type="domain" description="Chorismate mutase" evidence="20">
    <location>
        <begin position="1"/>
        <end position="91"/>
    </location>
</feature>
<comment type="catalytic activity">
    <reaction evidence="1">
        <text>chorismate = prephenate</text>
        <dbReference type="Rhea" id="RHEA:13897"/>
        <dbReference type="ChEBI" id="CHEBI:29748"/>
        <dbReference type="ChEBI" id="CHEBI:29934"/>
        <dbReference type="EC" id="5.4.99.5"/>
    </reaction>
</comment>
<evidence type="ECO:0000256" key="5">
    <source>
        <dbReference type="ARBA" id="ARBA00004817"/>
    </source>
</evidence>
<dbReference type="CDD" id="cd13630">
    <property type="entry name" value="PBP2_PDT_1"/>
    <property type="match status" value="1"/>
</dbReference>
<evidence type="ECO:0000256" key="2">
    <source>
        <dbReference type="ARBA" id="ARBA00002364"/>
    </source>
</evidence>
<dbReference type="SUPFAM" id="SSF48600">
    <property type="entry name" value="Chorismate mutase II"/>
    <property type="match status" value="1"/>
</dbReference>
<feature type="site" description="Essential for prephenate dehydratase activity" evidence="19">
    <location>
        <position position="260"/>
    </location>
</feature>
<evidence type="ECO:0000256" key="8">
    <source>
        <dbReference type="ARBA" id="ARBA00014401"/>
    </source>
</evidence>
<gene>
    <name evidence="22" type="primary">pheA</name>
    <name evidence="22" type="ORF">Helico4rc_2270</name>
</gene>
<dbReference type="EC" id="5.4.99.5" evidence="6"/>
<dbReference type="InterPro" id="IPR036263">
    <property type="entry name" value="Chorismate_II_sf"/>
</dbReference>
<keyword evidence="13 22" id="KW-0413">Isomerase</keyword>
<evidence type="ECO:0000256" key="10">
    <source>
        <dbReference type="ARBA" id="ARBA00022605"/>
    </source>
</evidence>
<evidence type="ECO:0000256" key="11">
    <source>
        <dbReference type="ARBA" id="ARBA00023141"/>
    </source>
</evidence>
<dbReference type="PROSITE" id="PS51168">
    <property type="entry name" value="CHORISMATE_MUT_2"/>
    <property type="match status" value="1"/>
</dbReference>
<evidence type="ECO:0000256" key="6">
    <source>
        <dbReference type="ARBA" id="ARBA00012404"/>
    </source>
</evidence>
<evidence type="ECO:0000256" key="12">
    <source>
        <dbReference type="ARBA" id="ARBA00023222"/>
    </source>
</evidence>
<dbReference type="AlphaFoldDB" id="A0A650EK28"/>
<dbReference type="PROSITE" id="PS00857">
    <property type="entry name" value="PREPHENATE_DEHYDR_1"/>
    <property type="match status" value="1"/>
</dbReference>
<dbReference type="SUPFAM" id="SSF53850">
    <property type="entry name" value="Periplasmic binding protein-like II"/>
    <property type="match status" value="1"/>
</dbReference>
<evidence type="ECO:0000256" key="18">
    <source>
        <dbReference type="ARBA" id="ARBA00047848"/>
    </source>
</evidence>
<dbReference type="Pfam" id="PF00800">
    <property type="entry name" value="PDT"/>
    <property type="match status" value="1"/>
</dbReference>
<dbReference type="Pfam" id="PF01817">
    <property type="entry name" value="CM_2"/>
    <property type="match status" value="1"/>
</dbReference>
<evidence type="ECO:0000256" key="13">
    <source>
        <dbReference type="ARBA" id="ARBA00023235"/>
    </source>
</evidence>
<evidence type="ECO:0000313" key="22">
    <source>
        <dbReference type="EMBL" id="QGT50107.1"/>
    </source>
</evidence>
<comment type="pathway">
    <text evidence="5">Metabolic intermediate biosynthesis; prephenate biosynthesis; prephenate from chorismate: step 1/1.</text>
</comment>
<keyword evidence="14 22" id="KW-0456">Lyase</keyword>
<dbReference type="Gene3D" id="1.20.59.10">
    <property type="entry name" value="Chorismate mutase"/>
    <property type="match status" value="1"/>
</dbReference>
<dbReference type="GO" id="GO:0004106">
    <property type="term" value="F:chorismate mutase activity"/>
    <property type="evidence" value="ECO:0007669"/>
    <property type="project" value="UniProtKB-EC"/>
</dbReference>
<proteinExistence type="predicted"/>
<reference evidence="22" key="1">
    <citation type="journal article" date="2020" name="J. ISSAAS">
        <title>Lactobacilli and other gastrointestinal microbiota of Peromyscus leucopus, reservoir host for agents of Lyme disease and other zoonoses in North America.</title>
        <authorList>
            <person name="Milovic A."/>
            <person name="Bassam K."/>
            <person name="Shao H."/>
            <person name="Chatzistamou I."/>
            <person name="Tufts D.M."/>
            <person name="Diuk-Wasser M."/>
            <person name="Barbour A.G."/>
        </authorList>
    </citation>
    <scope>NUCLEOTIDE SEQUENCE</scope>
    <source>
        <strain evidence="22">LL4</strain>
    </source>
</reference>
<evidence type="ECO:0000259" key="20">
    <source>
        <dbReference type="PROSITE" id="PS51168"/>
    </source>
</evidence>
<dbReference type="PROSITE" id="PS51171">
    <property type="entry name" value="PREPHENATE_DEHYDR_3"/>
    <property type="match status" value="1"/>
</dbReference>
<comment type="subcellular location">
    <subcellularLocation>
        <location evidence="3">Cytoplasm</location>
    </subcellularLocation>
</comment>
<dbReference type="SMART" id="SM00830">
    <property type="entry name" value="CM_2"/>
    <property type="match status" value="1"/>
</dbReference>
<protein>
    <recommendedName>
        <fullName evidence="8">Bifunctional chorismate mutase/prephenate dehydratase</fullName>
        <ecNumber evidence="7">4.2.1.51</ecNumber>
        <ecNumber evidence="6">5.4.99.5</ecNumber>
    </recommendedName>
    <alternativeName>
        <fullName evidence="17">Chorismate mutase-prephenate dehydratase</fullName>
    </alternativeName>
    <alternativeName>
        <fullName evidence="16">p-protein</fullName>
    </alternativeName>
</protein>